<evidence type="ECO:0000313" key="2">
    <source>
        <dbReference type="Proteomes" id="UP001483337"/>
    </source>
</evidence>
<sequence length="109" mass="12360">MTNNSTTNNQQLLHDLSALEQQNIIGGQDFAVIGNVDFFLQKTDIETNADNQLTMGANESNSQNTKYNLSQITMGFSFTFGLPKNNFNPHSHQVLNFLPNFLKRLFLYN</sequence>
<organism evidence="1 2">
    <name type="scientific">Okeanomitos corallinicola TIOX110</name>
    <dbReference type="NCBI Taxonomy" id="3133117"/>
    <lineage>
        <taxon>Bacteria</taxon>
        <taxon>Bacillati</taxon>
        <taxon>Cyanobacteriota</taxon>
        <taxon>Cyanophyceae</taxon>
        <taxon>Nostocales</taxon>
        <taxon>Aphanizomenonaceae</taxon>
        <taxon>Okeanomitos</taxon>
    </lineage>
</organism>
<evidence type="ECO:0000313" key="1">
    <source>
        <dbReference type="EMBL" id="WZB88369.1"/>
    </source>
</evidence>
<dbReference type="Proteomes" id="UP001483337">
    <property type="component" value="Chromosome"/>
</dbReference>
<protein>
    <submittedName>
        <fullName evidence="1">Uncharacterized protein</fullName>
    </submittedName>
</protein>
<reference evidence="1 2" key="1">
    <citation type="submission" date="2024-04" db="EMBL/GenBank/DDBJ databases">
        <title>Okeanomitos corallinicola gen. &amp; sp. nov. (Nostocales, Cyanobacteria), a new toxic marine heterocyst-forming cyanobacterium from a coral reef.</title>
        <authorList>
            <person name="Li H."/>
            <person name="Li R."/>
            <person name="Kang J."/>
            <person name="Hii K.S."/>
            <person name="Mohamed H.F."/>
            <person name="Xu X."/>
            <person name="Luo Z."/>
        </authorList>
    </citation>
    <scope>NUCLEOTIDE SEQUENCE [LARGE SCALE GENOMIC DNA]</scope>
    <source>
        <strain evidence="1 2">TIOX110</strain>
    </source>
</reference>
<name>A0ABZ2USJ6_9CYAN</name>
<accession>A0ABZ2USJ6</accession>
<dbReference type="RefSeq" id="WP_353931277.1">
    <property type="nucleotide sequence ID" value="NZ_CP150886.1"/>
</dbReference>
<keyword evidence="2" id="KW-1185">Reference proteome</keyword>
<dbReference type="EMBL" id="CP150886">
    <property type="protein sequence ID" value="WZB88369.1"/>
    <property type="molecule type" value="Genomic_DNA"/>
</dbReference>
<proteinExistence type="predicted"/>
<gene>
    <name evidence="1" type="ORF">WJM97_01330</name>
</gene>